<evidence type="ECO:0000256" key="6">
    <source>
        <dbReference type="ARBA" id="ARBA00023136"/>
    </source>
</evidence>
<gene>
    <name evidence="10" type="ORF">H8712_01755</name>
</gene>
<comment type="caution">
    <text evidence="10">The sequence shown here is derived from an EMBL/GenBank/DDBJ whole genome shotgun (WGS) entry which is preliminary data.</text>
</comment>
<dbReference type="InterPro" id="IPR045275">
    <property type="entry name" value="MscS_archaea/bacteria_type"/>
</dbReference>
<dbReference type="Proteomes" id="UP000661649">
    <property type="component" value="Unassembled WGS sequence"/>
</dbReference>
<dbReference type="Gene3D" id="3.30.70.100">
    <property type="match status" value="1"/>
</dbReference>
<dbReference type="InterPro" id="IPR006686">
    <property type="entry name" value="MscS_channel_CS"/>
</dbReference>
<dbReference type="Pfam" id="PF21082">
    <property type="entry name" value="MS_channel_3rd"/>
    <property type="match status" value="1"/>
</dbReference>
<evidence type="ECO:0000259" key="8">
    <source>
        <dbReference type="Pfam" id="PF00924"/>
    </source>
</evidence>
<dbReference type="InterPro" id="IPR011066">
    <property type="entry name" value="MscS_channel_C_sf"/>
</dbReference>
<proteinExistence type="inferred from homology"/>
<feature type="transmembrane region" description="Helical" evidence="7">
    <location>
        <begin position="30"/>
        <end position="48"/>
    </location>
</feature>
<evidence type="ECO:0000256" key="1">
    <source>
        <dbReference type="ARBA" id="ARBA00004651"/>
    </source>
</evidence>
<dbReference type="InterPro" id="IPR010920">
    <property type="entry name" value="LSM_dom_sf"/>
</dbReference>
<feature type="domain" description="Mechanosensitive ion channel MscS" evidence="8">
    <location>
        <begin position="118"/>
        <end position="184"/>
    </location>
</feature>
<dbReference type="InterPro" id="IPR006685">
    <property type="entry name" value="MscS_channel_2nd"/>
</dbReference>
<dbReference type="PANTHER" id="PTHR30221">
    <property type="entry name" value="SMALL-CONDUCTANCE MECHANOSENSITIVE CHANNEL"/>
    <property type="match status" value="1"/>
</dbReference>
<keyword evidence="4 7" id="KW-0812">Transmembrane</keyword>
<evidence type="ECO:0000256" key="4">
    <source>
        <dbReference type="ARBA" id="ARBA00022692"/>
    </source>
</evidence>
<comment type="subcellular location">
    <subcellularLocation>
        <location evidence="1">Cell membrane</location>
        <topology evidence="1">Multi-pass membrane protein</topology>
    </subcellularLocation>
</comment>
<evidence type="ECO:0000313" key="11">
    <source>
        <dbReference type="Proteomes" id="UP000661649"/>
    </source>
</evidence>
<name>A0ABR7P942_9FIRM</name>
<feature type="transmembrane region" description="Helical" evidence="7">
    <location>
        <begin position="100"/>
        <end position="130"/>
    </location>
</feature>
<dbReference type="EMBL" id="JACRTP010000001">
    <property type="protein sequence ID" value="MBC8627361.1"/>
    <property type="molecule type" value="Genomic_DNA"/>
</dbReference>
<dbReference type="PANTHER" id="PTHR30221:SF8">
    <property type="entry name" value="SMALL-CONDUCTANCE MECHANOSENSITIVE CHANNEL"/>
    <property type="match status" value="1"/>
</dbReference>
<dbReference type="Pfam" id="PF00924">
    <property type="entry name" value="MS_channel_2nd"/>
    <property type="match status" value="1"/>
</dbReference>
<evidence type="ECO:0000256" key="3">
    <source>
        <dbReference type="ARBA" id="ARBA00022475"/>
    </source>
</evidence>
<reference evidence="10 11" key="1">
    <citation type="submission" date="2020-08" db="EMBL/GenBank/DDBJ databases">
        <title>Genome public.</title>
        <authorList>
            <person name="Liu C."/>
            <person name="Sun Q."/>
        </authorList>
    </citation>
    <scope>NUCLEOTIDE SEQUENCE [LARGE SCALE GENOMIC DNA]</scope>
    <source>
        <strain evidence="10 11">3_YM_SP_D4_24.mj</strain>
    </source>
</reference>
<sequence>MKLDLYLAQTTELQKIASRLLEGLPTIEKWVFRVLLSVIAYFVVGKLIKKVCNFLKTALQTAGVEVGATQFISSFAKAAMYVVLLMIIGVQLGIKESSLVAVLASAGAALVLALQGGLSNLAGGVIILVLQPFTVGDYIIESTNKQEGTVVKIDLFYTTLTSVDNKRIIVPNGTLTGASIVNVTAQDRRNLEIKIMISYQADLIKAKSILDRLLREDPTTMSDKEMKVFVDELADDGVIIGFRVWVKTEDYWPTKWRLNEAIKLAFDEEKIEIPYPQLDVHIK</sequence>
<evidence type="ECO:0000256" key="7">
    <source>
        <dbReference type="SAM" id="Phobius"/>
    </source>
</evidence>
<dbReference type="SUPFAM" id="SSF82861">
    <property type="entry name" value="Mechanosensitive channel protein MscS (YggB), transmembrane region"/>
    <property type="match status" value="1"/>
</dbReference>
<dbReference type="InterPro" id="IPR023408">
    <property type="entry name" value="MscS_beta-dom_sf"/>
</dbReference>
<dbReference type="SUPFAM" id="SSF82689">
    <property type="entry name" value="Mechanosensitive channel protein MscS (YggB), C-terminal domain"/>
    <property type="match status" value="1"/>
</dbReference>
<dbReference type="SUPFAM" id="SSF50182">
    <property type="entry name" value="Sm-like ribonucleoproteins"/>
    <property type="match status" value="1"/>
</dbReference>
<keyword evidence="5 7" id="KW-1133">Transmembrane helix</keyword>
<organism evidence="10 11">
    <name type="scientific">Blautia stercoris</name>
    <dbReference type="NCBI Taxonomy" id="871664"/>
    <lineage>
        <taxon>Bacteria</taxon>
        <taxon>Bacillati</taxon>
        <taxon>Bacillota</taxon>
        <taxon>Clostridia</taxon>
        <taxon>Lachnospirales</taxon>
        <taxon>Lachnospiraceae</taxon>
        <taxon>Blautia</taxon>
    </lineage>
</organism>
<protein>
    <submittedName>
        <fullName evidence="10">Mechanosensitive ion channel family protein</fullName>
    </submittedName>
</protein>
<dbReference type="PROSITE" id="PS01246">
    <property type="entry name" value="UPF0003"/>
    <property type="match status" value="1"/>
</dbReference>
<evidence type="ECO:0000256" key="5">
    <source>
        <dbReference type="ARBA" id="ARBA00022989"/>
    </source>
</evidence>
<keyword evidence="11" id="KW-1185">Reference proteome</keyword>
<dbReference type="RefSeq" id="WP_117456674.1">
    <property type="nucleotide sequence ID" value="NZ_JACRTP010000001.1"/>
</dbReference>
<keyword evidence="3" id="KW-1003">Cell membrane</keyword>
<dbReference type="Gene3D" id="1.10.287.1260">
    <property type="match status" value="1"/>
</dbReference>
<keyword evidence="6 7" id="KW-0472">Membrane</keyword>
<dbReference type="Gene3D" id="2.30.30.60">
    <property type="match status" value="1"/>
</dbReference>
<evidence type="ECO:0000313" key="10">
    <source>
        <dbReference type="EMBL" id="MBC8627361.1"/>
    </source>
</evidence>
<evidence type="ECO:0000256" key="2">
    <source>
        <dbReference type="ARBA" id="ARBA00008017"/>
    </source>
</evidence>
<dbReference type="InterPro" id="IPR011014">
    <property type="entry name" value="MscS_channel_TM-2"/>
</dbReference>
<evidence type="ECO:0000259" key="9">
    <source>
        <dbReference type="Pfam" id="PF21082"/>
    </source>
</evidence>
<accession>A0ABR7P942</accession>
<feature type="transmembrane region" description="Helical" evidence="7">
    <location>
        <begin position="78"/>
        <end position="94"/>
    </location>
</feature>
<dbReference type="InterPro" id="IPR049278">
    <property type="entry name" value="MS_channel_C"/>
</dbReference>
<feature type="domain" description="Mechanosensitive ion channel MscS C-terminal" evidence="9">
    <location>
        <begin position="192"/>
        <end position="273"/>
    </location>
</feature>
<comment type="similarity">
    <text evidence="2">Belongs to the MscS (TC 1.A.23) family.</text>
</comment>